<proteinExistence type="predicted"/>
<accession>A0A399EL39</accession>
<dbReference type="Pfam" id="PF13464">
    <property type="entry name" value="RodZ_C"/>
    <property type="match status" value="1"/>
</dbReference>
<evidence type="ECO:0000313" key="2">
    <source>
        <dbReference type="EMBL" id="RIH83112.1"/>
    </source>
</evidence>
<sequence length="72" mass="7788">MLRFEGTSWLRVTDGRTGRTLFEGTVGPGTQQSYPLPVNVRVGNAGAVRAILNGRDLGIMGSPGQVVNRRFE</sequence>
<reference evidence="2 3" key="1">
    <citation type="submission" date="2018-08" db="EMBL/GenBank/DDBJ databases">
        <title>Meiothermus luteus KCTC 52599 genome sequencing project.</title>
        <authorList>
            <person name="Da Costa M.S."/>
            <person name="Albuquerque L."/>
            <person name="Raposo P."/>
            <person name="Froufe H.J.C."/>
            <person name="Barroso C.S."/>
            <person name="Egas C."/>
        </authorList>
    </citation>
    <scope>NUCLEOTIDE SEQUENCE [LARGE SCALE GENOMIC DNA]</scope>
    <source>
        <strain evidence="2 3">KCTC 52599</strain>
    </source>
</reference>
<organism evidence="2 3">
    <name type="scientific">Meiothermus luteus</name>
    <dbReference type="NCBI Taxonomy" id="2026184"/>
    <lineage>
        <taxon>Bacteria</taxon>
        <taxon>Thermotogati</taxon>
        <taxon>Deinococcota</taxon>
        <taxon>Deinococci</taxon>
        <taxon>Thermales</taxon>
        <taxon>Thermaceae</taxon>
        <taxon>Meiothermus</taxon>
    </lineage>
</organism>
<evidence type="ECO:0000313" key="3">
    <source>
        <dbReference type="Proteomes" id="UP000265800"/>
    </source>
</evidence>
<feature type="domain" description="Cytoskeleton protein RodZ-like C-terminal" evidence="1">
    <location>
        <begin position="2"/>
        <end position="68"/>
    </location>
</feature>
<dbReference type="EMBL" id="QWKZ01000088">
    <property type="protein sequence ID" value="RIH83112.1"/>
    <property type="molecule type" value="Genomic_DNA"/>
</dbReference>
<dbReference type="AlphaFoldDB" id="A0A399EL39"/>
<protein>
    <recommendedName>
        <fullName evidence="1">Cytoskeleton protein RodZ-like C-terminal domain-containing protein</fullName>
    </recommendedName>
</protein>
<gene>
    <name evidence="2" type="ORF">Mlute_02288</name>
</gene>
<comment type="caution">
    <text evidence="2">The sequence shown here is derived from an EMBL/GenBank/DDBJ whole genome shotgun (WGS) entry which is preliminary data.</text>
</comment>
<evidence type="ECO:0000259" key="1">
    <source>
        <dbReference type="Pfam" id="PF13464"/>
    </source>
</evidence>
<dbReference type="InterPro" id="IPR025194">
    <property type="entry name" value="RodZ-like_C"/>
</dbReference>
<name>A0A399EL39_9DEIN</name>
<keyword evidence="3" id="KW-1185">Reference proteome</keyword>
<dbReference type="Proteomes" id="UP000265800">
    <property type="component" value="Unassembled WGS sequence"/>
</dbReference>